<dbReference type="GeneTree" id="ENSGT00410000025882"/>
<protein>
    <submittedName>
        <fullName evidence="3">Small integral membrane protein 29</fullName>
    </submittedName>
</protein>
<proteinExistence type="predicted"/>
<dbReference type="PANTHER" id="PTHR47730">
    <property type="entry name" value="SMALL INTEGRAL MEMBRANE PROTEIN 29"/>
    <property type="match status" value="1"/>
</dbReference>
<reference evidence="3" key="3">
    <citation type="submission" date="2025-09" db="UniProtKB">
        <authorList>
            <consortium name="Ensembl"/>
        </authorList>
    </citation>
    <scope>IDENTIFICATION</scope>
</reference>
<evidence type="ECO:0000256" key="2">
    <source>
        <dbReference type="SAM" id="Phobius"/>
    </source>
</evidence>
<gene>
    <name evidence="3" type="primary">SMIM29</name>
    <name evidence="3" type="synonym">smim29</name>
</gene>
<evidence type="ECO:0000313" key="3">
    <source>
        <dbReference type="Ensembl" id="ENSNFUP00015010002.1"/>
    </source>
</evidence>
<dbReference type="InterPro" id="IPR043239">
    <property type="entry name" value="SMIM29"/>
</dbReference>
<organism evidence="3 4">
    <name type="scientific">Nothobranchius furzeri</name>
    <name type="common">Turquoise killifish</name>
    <dbReference type="NCBI Taxonomy" id="105023"/>
    <lineage>
        <taxon>Eukaryota</taxon>
        <taxon>Metazoa</taxon>
        <taxon>Chordata</taxon>
        <taxon>Craniata</taxon>
        <taxon>Vertebrata</taxon>
        <taxon>Euteleostomi</taxon>
        <taxon>Actinopterygii</taxon>
        <taxon>Neopterygii</taxon>
        <taxon>Teleostei</taxon>
        <taxon>Neoteleostei</taxon>
        <taxon>Acanthomorphata</taxon>
        <taxon>Ovalentaria</taxon>
        <taxon>Atherinomorphae</taxon>
        <taxon>Cyprinodontiformes</taxon>
        <taxon>Nothobranchiidae</taxon>
        <taxon>Nothobranchius</taxon>
    </lineage>
</organism>
<keyword evidence="2" id="KW-0812">Transmembrane</keyword>
<feature type="region of interest" description="Disordered" evidence="1">
    <location>
        <begin position="116"/>
        <end position="147"/>
    </location>
</feature>
<reference evidence="3" key="1">
    <citation type="submission" date="2014-08" db="EMBL/GenBank/DDBJ databases">
        <authorList>
            <person name="Senf B."/>
            <person name="Petzold A."/>
            <person name="Downie B.R."/>
            <person name="Koch P."/>
            <person name="Platzer M."/>
        </authorList>
    </citation>
    <scope>NUCLEOTIDE SEQUENCE [LARGE SCALE GENOMIC DNA]</scope>
    <source>
        <strain evidence="3">GRZ</strain>
    </source>
</reference>
<dbReference type="PANTHER" id="PTHR47730:SF1">
    <property type="entry name" value="SMALL INTEGRAL MEMBRANE PROTEIN 29"/>
    <property type="match status" value="1"/>
</dbReference>
<keyword evidence="2" id="KW-1133">Transmembrane helix</keyword>
<keyword evidence="4" id="KW-1185">Reference proteome</keyword>
<feature type="transmembrane region" description="Helical" evidence="2">
    <location>
        <begin position="20"/>
        <end position="41"/>
    </location>
</feature>
<evidence type="ECO:0000256" key="1">
    <source>
        <dbReference type="SAM" id="MobiDB-lite"/>
    </source>
</evidence>
<sequence>MNSTTTQSPHDIDRSRTISYVLVPILLITITGIAAAVVMYIRKRRRIDRLRHQLLPVYTYDPSEELNEAEQEILWREEDTRAGLILHLMVSKLFQEPQTALYICFDRLRGKKRLDNDSTLNSDTQSPPPAADQHTHSARHKPSRYDA</sequence>
<accession>A0A8C6KSS7</accession>
<dbReference type="Proteomes" id="UP000694548">
    <property type="component" value="Chromosome sgr15"/>
</dbReference>
<evidence type="ECO:0000313" key="4">
    <source>
        <dbReference type="Proteomes" id="UP000694548"/>
    </source>
</evidence>
<feature type="compositionally biased region" description="Basic residues" evidence="1">
    <location>
        <begin position="136"/>
        <end position="147"/>
    </location>
</feature>
<dbReference type="Ensembl" id="ENSNFUT00015010511.1">
    <property type="protein sequence ID" value="ENSNFUP00015010002.1"/>
    <property type="gene ID" value="ENSNFUG00015004918.1"/>
</dbReference>
<reference evidence="3" key="2">
    <citation type="submission" date="2025-08" db="UniProtKB">
        <authorList>
            <consortium name="Ensembl"/>
        </authorList>
    </citation>
    <scope>IDENTIFICATION</scope>
</reference>
<name>A0A8C6KSS7_NOTFU</name>
<dbReference type="AlphaFoldDB" id="A0A8C6KSS7"/>
<keyword evidence="2" id="KW-0472">Membrane</keyword>